<sequence>RKSQDEIAKILLQGPQPPFTGDVFEDEIPPEPQPQAAIQSIDFFSQVIDQLTAEHQTALTAKDAHIVTLEKNQDRLQREISWFRLPWYKKLFRDPPE</sequence>
<protein>
    <submittedName>
        <fullName evidence="1">Uncharacterized protein</fullName>
    </submittedName>
</protein>
<accession>X1IM66</accession>
<proteinExistence type="predicted"/>
<reference evidence="1" key="1">
    <citation type="journal article" date="2014" name="Front. Microbiol.">
        <title>High frequency of phylogenetically diverse reductive dehalogenase-homologous genes in deep subseafloor sedimentary metagenomes.</title>
        <authorList>
            <person name="Kawai M."/>
            <person name="Futagami T."/>
            <person name="Toyoda A."/>
            <person name="Takaki Y."/>
            <person name="Nishi S."/>
            <person name="Hori S."/>
            <person name="Arai W."/>
            <person name="Tsubouchi T."/>
            <person name="Morono Y."/>
            <person name="Uchiyama I."/>
            <person name="Ito T."/>
            <person name="Fujiyama A."/>
            <person name="Inagaki F."/>
            <person name="Takami H."/>
        </authorList>
    </citation>
    <scope>NUCLEOTIDE SEQUENCE</scope>
    <source>
        <strain evidence="1">Expedition CK06-06</strain>
    </source>
</reference>
<gene>
    <name evidence="1" type="ORF">S03H2_55754</name>
</gene>
<organism evidence="1">
    <name type="scientific">marine sediment metagenome</name>
    <dbReference type="NCBI Taxonomy" id="412755"/>
    <lineage>
        <taxon>unclassified sequences</taxon>
        <taxon>metagenomes</taxon>
        <taxon>ecological metagenomes</taxon>
    </lineage>
</organism>
<dbReference type="EMBL" id="BARU01035640">
    <property type="protein sequence ID" value="GAH82812.1"/>
    <property type="molecule type" value="Genomic_DNA"/>
</dbReference>
<name>X1IM66_9ZZZZ</name>
<feature type="non-terminal residue" evidence="1">
    <location>
        <position position="1"/>
    </location>
</feature>
<dbReference type="AlphaFoldDB" id="X1IM66"/>
<comment type="caution">
    <text evidence="1">The sequence shown here is derived from an EMBL/GenBank/DDBJ whole genome shotgun (WGS) entry which is preliminary data.</text>
</comment>
<evidence type="ECO:0000313" key="1">
    <source>
        <dbReference type="EMBL" id="GAH82812.1"/>
    </source>
</evidence>